<keyword evidence="3" id="KW-1185">Reference proteome</keyword>
<accession>A0A6G0WN56</accession>
<evidence type="ECO:0000313" key="3">
    <source>
        <dbReference type="Proteomes" id="UP000481153"/>
    </source>
</evidence>
<protein>
    <submittedName>
        <fullName evidence="2">Uncharacterized protein</fullName>
    </submittedName>
</protein>
<dbReference type="EMBL" id="VJMJ01000173">
    <property type="protein sequence ID" value="KAF0728748.1"/>
    <property type="molecule type" value="Genomic_DNA"/>
</dbReference>
<gene>
    <name evidence="2" type="ORF">Ae201684_013492</name>
</gene>
<dbReference type="VEuPathDB" id="FungiDB:AeMF1_020990"/>
<comment type="caution">
    <text evidence="2">The sequence shown here is derived from an EMBL/GenBank/DDBJ whole genome shotgun (WGS) entry which is preliminary data.</text>
</comment>
<reference evidence="2 3" key="1">
    <citation type="submission" date="2019-07" db="EMBL/GenBank/DDBJ databases">
        <title>Genomics analysis of Aphanomyces spp. identifies a new class of oomycete effector associated with host adaptation.</title>
        <authorList>
            <person name="Gaulin E."/>
        </authorList>
    </citation>
    <scope>NUCLEOTIDE SEQUENCE [LARGE SCALE GENOMIC DNA]</scope>
    <source>
        <strain evidence="2 3">ATCC 201684</strain>
    </source>
</reference>
<feature type="compositionally biased region" description="Polar residues" evidence="1">
    <location>
        <begin position="1"/>
        <end position="43"/>
    </location>
</feature>
<name>A0A6G0WN56_9STRA</name>
<organism evidence="2 3">
    <name type="scientific">Aphanomyces euteiches</name>
    <dbReference type="NCBI Taxonomy" id="100861"/>
    <lineage>
        <taxon>Eukaryota</taxon>
        <taxon>Sar</taxon>
        <taxon>Stramenopiles</taxon>
        <taxon>Oomycota</taxon>
        <taxon>Saprolegniomycetes</taxon>
        <taxon>Saprolegniales</taxon>
        <taxon>Verrucalvaceae</taxon>
        <taxon>Aphanomyces</taxon>
    </lineage>
</organism>
<feature type="compositionally biased region" description="Basic residues" evidence="1">
    <location>
        <begin position="59"/>
        <end position="68"/>
    </location>
</feature>
<sequence>MTPTPATTLNTSQFPSRSDCQDASSGVYSTPSWTPGSQSQTRCSPYPQRRRTPTQNNTTRRRPSRRKSRAEQRDSQQCQLLVKPLLKTTVGQRDTSGITLDARVVSGSCFNNILQNLWDEFKGNVKGRAVKSDDGWAVEAADIANWERLRQFMINKKVVDCSKTEQEWSQWLVKMKDKYVTLVIYEYGCMIGRQQELDEFTTVCIRPLLTDRSGATAETTLRDIVSSLQTPWSATFQAEQVVWRMWANHISRNLNRSTWDAAITSHPPPHIAQLFQPVDSRLSNHLSNFRRSVNMALDCVEASIADIRQLREQLDIFESNLNTRKSIVEAFIRDIPPPPAHCVIDPLTQMENVEDHEHEDIPFN</sequence>
<evidence type="ECO:0000313" key="2">
    <source>
        <dbReference type="EMBL" id="KAF0728748.1"/>
    </source>
</evidence>
<dbReference type="AlphaFoldDB" id="A0A6G0WN56"/>
<proteinExistence type="predicted"/>
<dbReference type="Proteomes" id="UP000481153">
    <property type="component" value="Unassembled WGS sequence"/>
</dbReference>
<feature type="region of interest" description="Disordered" evidence="1">
    <location>
        <begin position="1"/>
        <end position="76"/>
    </location>
</feature>
<evidence type="ECO:0000256" key="1">
    <source>
        <dbReference type="SAM" id="MobiDB-lite"/>
    </source>
</evidence>